<comment type="caution">
    <text evidence="2">The sequence shown here is derived from an EMBL/GenBank/DDBJ whole genome shotgun (WGS) entry which is preliminary data.</text>
</comment>
<proteinExistence type="predicted"/>
<reference evidence="2" key="2">
    <citation type="journal article" date="2021" name="PeerJ">
        <title>Extensive microbial diversity within the chicken gut microbiome revealed by metagenomics and culture.</title>
        <authorList>
            <person name="Gilroy R."/>
            <person name="Ravi A."/>
            <person name="Getino M."/>
            <person name="Pursley I."/>
            <person name="Horton D.L."/>
            <person name="Alikhan N.F."/>
            <person name="Baker D."/>
            <person name="Gharbi K."/>
            <person name="Hall N."/>
            <person name="Watson M."/>
            <person name="Adriaenssens E.M."/>
            <person name="Foster-Nyarko E."/>
            <person name="Jarju S."/>
            <person name="Secka A."/>
            <person name="Antonio M."/>
            <person name="Oren A."/>
            <person name="Chaudhuri R.R."/>
            <person name="La Ragione R."/>
            <person name="Hildebrand F."/>
            <person name="Pallen M.J."/>
        </authorList>
    </citation>
    <scope>NUCLEOTIDE SEQUENCE</scope>
    <source>
        <strain evidence="2">10192</strain>
    </source>
</reference>
<dbReference type="InterPro" id="IPR048015">
    <property type="entry name" value="NTP-PPase_MazG-like_N"/>
</dbReference>
<evidence type="ECO:0000313" key="2">
    <source>
        <dbReference type="EMBL" id="MBO8430804.1"/>
    </source>
</evidence>
<dbReference type="AlphaFoldDB" id="A0A9D9GZR4"/>
<protein>
    <submittedName>
        <fullName evidence="2">Nucleoside triphosphate pyrophosphohydrolase</fullName>
        <ecNumber evidence="2">3.6.1.9</ecNumber>
    </submittedName>
</protein>
<evidence type="ECO:0000313" key="3">
    <source>
        <dbReference type="Proteomes" id="UP000823632"/>
    </source>
</evidence>
<dbReference type="CDD" id="cd11529">
    <property type="entry name" value="NTP-PPase_MazG_Cterm"/>
    <property type="match status" value="1"/>
</dbReference>
<dbReference type="PANTHER" id="PTHR30522:SF0">
    <property type="entry name" value="NUCLEOSIDE TRIPHOSPHATE PYROPHOSPHOHYDROLASE"/>
    <property type="match status" value="1"/>
</dbReference>
<keyword evidence="2" id="KW-0378">Hydrolase</keyword>
<feature type="domain" description="NTP pyrophosphohydrolase MazG-like" evidence="1">
    <location>
        <begin position="29"/>
        <end position="102"/>
    </location>
</feature>
<dbReference type="Gene3D" id="1.10.287.1080">
    <property type="entry name" value="MazG-like"/>
    <property type="match status" value="2"/>
</dbReference>
<dbReference type="InterPro" id="IPR011551">
    <property type="entry name" value="NTP_PyrPHydrolase_MazG"/>
</dbReference>
<dbReference type="Pfam" id="PF03819">
    <property type="entry name" value="MazG"/>
    <property type="match status" value="2"/>
</dbReference>
<feature type="domain" description="NTP pyrophosphohydrolase MazG-like" evidence="1">
    <location>
        <begin position="162"/>
        <end position="225"/>
    </location>
</feature>
<dbReference type="GO" id="GO:0006203">
    <property type="term" value="P:dGTP catabolic process"/>
    <property type="evidence" value="ECO:0007669"/>
    <property type="project" value="TreeGrafter"/>
</dbReference>
<dbReference type="Proteomes" id="UP000823632">
    <property type="component" value="Unassembled WGS sequence"/>
</dbReference>
<dbReference type="GO" id="GO:0046081">
    <property type="term" value="P:dUTP catabolic process"/>
    <property type="evidence" value="ECO:0007669"/>
    <property type="project" value="TreeGrafter"/>
</dbReference>
<dbReference type="GO" id="GO:0046047">
    <property type="term" value="P:TTP catabolic process"/>
    <property type="evidence" value="ECO:0007669"/>
    <property type="project" value="TreeGrafter"/>
</dbReference>
<dbReference type="NCBIfam" id="NF007113">
    <property type="entry name" value="PRK09562.1"/>
    <property type="match status" value="1"/>
</dbReference>
<dbReference type="SUPFAM" id="SSF101386">
    <property type="entry name" value="all-alpha NTP pyrophosphatases"/>
    <property type="match status" value="2"/>
</dbReference>
<organism evidence="2 3">
    <name type="scientific">Candidatus Scatousia excrementipullorum</name>
    <dbReference type="NCBI Taxonomy" id="2840936"/>
    <lineage>
        <taxon>Bacteria</taxon>
        <taxon>Candidatus Scatousia</taxon>
    </lineage>
</organism>
<dbReference type="InterPro" id="IPR048011">
    <property type="entry name" value="NTP-PPase_MazG-like_C"/>
</dbReference>
<dbReference type="PANTHER" id="PTHR30522">
    <property type="entry name" value="NUCLEOSIDE TRIPHOSPHATE PYROPHOSPHOHYDROLASE"/>
    <property type="match status" value="1"/>
</dbReference>
<dbReference type="EMBL" id="JADIND010000113">
    <property type="protein sequence ID" value="MBO8430804.1"/>
    <property type="molecule type" value="Genomic_DNA"/>
</dbReference>
<dbReference type="CDD" id="cd11528">
    <property type="entry name" value="NTP-PPase_MazG_Nterm"/>
    <property type="match status" value="1"/>
</dbReference>
<name>A0A9D9GZR4_9BACT</name>
<dbReference type="GO" id="GO:0046061">
    <property type="term" value="P:dATP catabolic process"/>
    <property type="evidence" value="ECO:0007669"/>
    <property type="project" value="TreeGrafter"/>
</dbReference>
<dbReference type="EC" id="3.6.1.9" evidence="2"/>
<dbReference type="GO" id="GO:0046076">
    <property type="term" value="P:dTTP catabolic process"/>
    <property type="evidence" value="ECO:0007669"/>
    <property type="project" value="TreeGrafter"/>
</dbReference>
<evidence type="ECO:0000259" key="1">
    <source>
        <dbReference type="Pfam" id="PF03819"/>
    </source>
</evidence>
<dbReference type="GO" id="GO:0047429">
    <property type="term" value="F:nucleoside triphosphate diphosphatase activity"/>
    <property type="evidence" value="ECO:0007669"/>
    <property type="project" value="UniProtKB-EC"/>
</dbReference>
<gene>
    <name evidence="2" type="primary">mazG</name>
    <name evidence="2" type="ORF">IAC76_05400</name>
</gene>
<dbReference type="FunFam" id="1.10.287.1080:FF:000001">
    <property type="entry name" value="Nucleoside triphosphate pyrophosphohydrolase"/>
    <property type="match status" value="1"/>
</dbReference>
<dbReference type="GO" id="GO:0006950">
    <property type="term" value="P:response to stress"/>
    <property type="evidence" value="ECO:0007669"/>
    <property type="project" value="UniProtKB-ARBA"/>
</dbReference>
<dbReference type="InterPro" id="IPR004518">
    <property type="entry name" value="MazG-like_dom"/>
</dbReference>
<dbReference type="NCBIfam" id="TIGR00444">
    <property type="entry name" value="mazG"/>
    <property type="match status" value="1"/>
</dbReference>
<dbReference type="GO" id="GO:0046052">
    <property type="term" value="P:UTP catabolic process"/>
    <property type="evidence" value="ECO:0007669"/>
    <property type="project" value="TreeGrafter"/>
</dbReference>
<accession>A0A9D9GZR4</accession>
<reference evidence="2" key="1">
    <citation type="submission" date="2020-10" db="EMBL/GenBank/DDBJ databases">
        <authorList>
            <person name="Gilroy R."/>
        </authorList>
    </citation>
    <scope>NUCLEOTIDE SEQUENCE</scope>
    <source>
        <strain evidence="2">10192</strain>
    </source>
</reference>
<sequence>MGYVEELKELVEVIAKLRAPDGCQWDREQTHATLRPNMLEEAYEAVDAIDDNDMTHLKEELGDVLLQVVLHAQIASEEGAFSIEDVARGIKEKLIHRHPHVFGDTKVNSTKDILDNWEKLKAEEKKHRKSAMDGISKAQSALMTAQKISKKAVKKGFEWPDEKSLYDCIYSEFDEFKEAEKEGNKAHQEEELGDILFATVNLARWNKIDAEQALLKANKKFEKRFRKMEELAEKPLEEYSFEEFDNLWKKAKSRII</sequence>